<dbReference type="InterPro" id="IPR013325">
    <property type="entry name" value="RNA_pol_sigma_r2"/>
</dbReference>
<dbReference type="Gene3D" id="1.10.1740.10">
    <property type="match status" value="1"/>
</dbReference>
<dbReference type="GO" id="GO:0003677">
    <property type="term" value="F:DNA binding"/>
    <property type="evidence" value="ECO:0007669"/>
    <property type="project" value="InterPro"/>
</dbReference>
<evidence type="ECO:0000256" key="4">
    <source>
        <dbReference type="ARBA" id="ARBA00023163"/>
    </source>
</evidence>
<evidence type="ECO:0000259" key="5">
    <source>
        <dbReference type="Pfam" id="PF04542"/>
    </source>
</evidence>
<evidence type="ECO:0000256" key="2">
    <source>
        <dbReference type="ARBA" id="ARBA00023015"/>
    </source>
</evidence>
<feature type="domain" description="RNA polymerase sigma factor 70 region 4 type 2" evidence="6">
    <location>
        <begin position="123"/>
        <end position="170"/>
    </location>
</feature>
<dbReference type="InterPro" id="IPR007627">
    <property type="entry name" value="RNA_pol_sigma70_r2"/>
</dbReference>
<dbReference type="InterPro" id="IPR014284">
    <property type="entry name" value="RNA_pol_sigma-70_dom"/>
</dbReference>
<keyword evidence="2" id="KW-0805">Transcription regulation</keyword>
<dbReference type="InterPro" id="IPR013324">
    <property type="entry name" value="RNA_pol_sigma_r3/r4-like"/>
</dbReference>
<evidence type="ECO:0000256" key="3">
    <source>
        <dbReference type="ARBA" id="ARBA00023082"/>
    </source>
</evidence>
<evidence type="ECO:0008006" key="9">
    <source>
        <dbReference type="Google" id="ProtNLM"/>
    </source>
</evidence>
<gene>
    <name evidence="7" type="ORF">C7B46_08840</name>
</gene>
<organism evidence="7 8">
    <name type="scientific">Sulfobacillus benefaciens</name>
    <dbReference type="NCBI Taxonomy" id="453960"/>
    <lineage>
        <taxon>Bacteria</taxon>
        <taxon>Bacillati</taxon>
        <taxon>Bacillota</taxon>
        <taxon>Clostridia</taxon>
        <taxon>Eubacteriales</taxon>
        <taxon>Clostridiales Family XVII. Incertae Sedis</taxon>
        <taxon>Sulfobacillus</taxon>
    </lineage>
</organism>
<reference evidence="7 8" key="1">
    <citation type="journal article" date="2014" name="BMC Genomics">
        <title>Comparison of environmental and isolate Sulfobacillus genomes reveals diverse carbon, sulfur, nitrogen, and hydrogen metabolisms.</title>
        <authorList>
            <person name="Justice N.B."/>
            <person name="Norman A."/>
            <person name="Brown C.T."/>
            <person name="Singh A."/>
            <person name="Thomas B.C."/>
            <person name="Banfield J.F."/>
        </authorList>
    </citation>
    <scope>NUCLEOTIDE SEQUENCE [LARGE SCALE GENOMIC DNA]</scope>
    <source>
        <strain evidence="7">AMDSBA4</strain>
    </source>
</reference>
<dbReference type="PANTHER" id="PTHR43133">
    <property type="entry name" value="RNA POLYMERASE ECF-TYPE SIGMA FACTO"/>
    <property type="match status" value="1"/>
</dbReference>
<dbReference type="SUPFAM" id="SSF88946">
    <property type="entry name" value="Sigma2 domain of RNA polymerase sigma factors"/>
    <property type="match status" value="1"/>
</dbReference>
<dbReference type="Proteomes" id="UP000242972">
    <property type="component" value="Unassembled WGS sequence"/>
</dbReference>
<dbReference type="AlphaFoldDB" id="A0A2T2XGY6"/>
<keyword evidence="3" id="KW-0731">Sigma factor</keyword>
<dbReference type="GO" id="GO:0016987">
    <property type="term" value="F:sigma factor activity"/>
    <property type="evidence" value="ECO:0007669"/>
    <property type="project" value="UniProtKB-KW"/>
</dbReference>
<comment type="similarity">
    <text evidence="1">Belongs to the sigma-70 factor family. ECF subfamily.</text>
</comment>
<dbReference type="Gene3D" id="1.10.10.10">
    <property type="entry name" value="Winged helix-like DNA-binding domain superfamily/Winged helix DNA-binding domain"/>
    <property type="match status" value="1"/>
</dbReference>
<feature type="domain" description="RNA polymerase sigma-70 region 2" evidence="5">
    <location>
        <begin position="28"/>
        <end position="89"/>
    </location>
</feature>
<keyword evidence="4" id="KW-0804">Transcription</keyword>
<dbReference type="InterPro" id="IPR013249">
    <property type="entry name" value="RNA_pol_sigma70_r4_t2"/>
</dbReference>
<dbReference type="Pfam" id="PF08281">
    <property type="entry name" value="Sigma70_r4_2"/>
    <property type="match status" value="1"/>
</dbReference>
<accession>A0A2T2XGY6</accession>
<name>A0A2T2XGY6_9FIRM</name>
<dbReference type="Pfam" id="PF04542">
    <property type="entry name" value="Sigma70_r2"/>
    <property type="match status" value="1"/>
</dbReference>
<evidence type="ECO:0000256" key="1">
    <source>
        <dbReference type="ARBA" id="ARBA00010641"/>
    </source>
</evidence>
<comment type="caution">
    <text evidence="7">The sequence shown here is derived from an EMBL/GenBank/DDBJ whole genome shotgun (WGS) entry which is preliminary data.</text>
</comment>
<dbReference type="GO" id="GO:0006352">
    <property type="term" value="P:DNA-templated transcription initiation"/>
    <property type="evidence" value="ECO:0007669"/>
    <property type="project" value="InterPro"/>
</dbReference>
<evidence type="ECO:0000313" key="7">
    <source>
        <dbReference type="EMBL" id="PSR33702.1"/>
    </source>
</evidence>
<evidence type="ECO:0000259" key="6">
    <source>
        <dbReference type="Pfam" id="PF08281"/>
    </source>
</evidence>
<dbReference type="SUPFAM" id="SSF88659">
    <property type="entry name" value="Sigma3 and sigma4 domains of RNA polymerase sigma factors"/>
    <property type="match status" value="1"/>
</dbReference>
<dbReference type="NCBIfam" id="TIGR02937">
    <property type="entry name" value="sigma70-ECF"/>
    <property type="match status" value="1"/>
</dbReference>
<protein>
    <recommendedName>
        <fullName evidence="9">RNA polymerase subunit sigma-24</fullName>
    </recommendedName>
</protein>
<proteinExistence type="inferred from homology"/>
<dbReference type="InterPro" id="IPR036388">
    <property type="entry name" value="WH-like_DNA-bd_sf"/>
</dbReference>
<dbReference type="EMBL" id="PXYW01000017">
    <property type="protein sequence ID" value="PSR33702.1"/>
    <property type="molecule type" value="Genomic_DNA"/>
</dbReference>
<dbReference type="InterPro" id="IPR039425">
    <property type="entry name" value="RNA_pol_sigma-70-like"/>
</dbReference>
<sequence>MTHDMTQGDESLLIDAVLNGNREAFQDLVRPYLTMWLKMATAYLSNASDVEDAVQNGLVHCYQHLGSFQARSRFSTWATKIIIRECHRLQQQENCRRVRETPLDTVQPPAEAVEGLVLLSHLLHQTLTESDRQLLEAAVVEGASLQELSARLSASPGSLKTRLWRIRKRLKQILIAAEGDINGPGF</sequence>
<evidence type="ECO:0000313" key="8">
    <source>
        <dbReference type="Proteomes" id="UP000242972"/>
    </source>
</evidence>
<dbReference type="PANTHER" id="PTHR43133:SF51">
    <property type="entry name" value="RNA POLYMERASE SIGMA FACTOR"/>
    <property type="match status" value="1"/>
</dbReference>